<proteinExistence type="predicted"/>
<dbReference type="Proteomes" id="UP000461409">
    <property type="component" value="Unassembled WGS sequence"/>
</dbReference>
<dbReference type="InterPro" id="IPR035919">
    <property type="entry name" value="EAL_sf"/>
</dbReference>
<accession>A0A844XCT2</accession>
<sequence length="252" mass="27374">MGCEGCKSGKGLDFGIRTAFQPIFDVRSGTVFAYEALVRGVNGEGAEKILSRVTADTLYSFDQACRVAAIKNAASAGLLDSDARLSINFLPNAVYAPMACIRLTLETARQVGLPEDRLIFEFTENERLDVSHVRDILKAYKTLGFGTALDDFGAGYSGLQLLADMPTDYVKLDMALIRGIDQSEPRRQIVLAMVRLLEGMGRTVIAEGIETRGELDAVADMGVHLMQGFLLAKPELDSLPVWPKDAPLVRAA</sequence>
<dbReference type="InterPro" id="IPR050706">
    <property type="entry name" value="Cyclic-di-GMP_PDE-like"/>
</dbReference>
<dbReference type="Pfam" id="PF00563">
    <property type="entry name" value="EAL"/>
    <property type="match status" value="1"/>
</dbReference>
<reference evidence="2 3" key="2">
    <citation type="submission" date="2020-02" db="EMBL/GenBank/DDBJ databases">
        <title>Erythrobacter dongmakensis sp. nov., isolated from a tidal mudflat.</title>
        <authorList>
            <person name="Kim I.S."/>
        </authorList>
    </citation>
    <scope>NUCLEOTIDE SEQUENCE [LARGE SCALE GENOMIC DNA]</scope>
    <source>
        <strain evidence="2 3">GH3-10</strain>
    </source>
</reference>
<dbReference type="RefSeq" id="WP_160485947.1">
    <property type="nucleotide sequence ID" value="NZ_WUBR01000002.1"/>
</dbReference>
<dbReference type="Gene3D" id="3.20.20.450">
    <property type="entry name" value="EAL domain"/>
    <property type="match status" value="1"/>
</dbReference>
<dbReference type="PANTHER" id="PTHR33121">
    <property type="entry name" value="CYCLIC DI-GMP PHOSPHODIESTERASE PDEF"/>
    <property type="match status" value="1"/>
</dbReference>
<organism evidence="2 3">
    <name type="scientific">Aurantiacibacter rhizosphaerae</name>
    <dbReference type="NCBI Taxonomy" id="2691582"/>
    <lineage>
        <taxon>Bacteria</taxon>
        <taxon>Pseudomonadati</taxon>
        <taxon>Pseudomonadota</taxon>
        <taxon>Alphaproteobacteria</taxon>
        <taxon>Sphingomonadales</taxon>
        <taxon>Erythrobacteraceae</taxon>
        <taxon>Aurantiacibacter</taxon>
    </lineage>
</organism>
<dbReference type="SMART" id="SM00052">
    <property type="entry name" value="EAL"/>
    <property type="match status" value="1"/>
</dbReference>
<evidence type="ECO:0000313" key="2">
    <source>
        <dbReference type="EMBL" id="MWV28341.1"/>
    </source>
</evidence>
<feature type="domain" description="EAL" evidence="1">
    <location>
        <begin position="1"/>
        <end position="248"/>
    </location>
</feature>
<dbReference type="InterPro" id="IPR001633">
    <property type="entry name" value="EAL_dom"/>
</dbReference>
<dbReference type="GO" id="GO:0071111">
    <property type="term" value="F:cyclic-guanylate-specific phosphodiesterase activity"/>
    <property type="evidence" value="ECO:0007669"/>
    <property type="project" value="InterPro"/>
</dbReference>
<dbReference type="EMBL" id="WUBR01000002">
    <property type="protein sequence ID" value="MWV28341.1"/>
    <property type="molecule type" value="Genomic_DNA"/>
</dbReference>
<protein>
    <submittedName>
        <fullName evidence="2">EAL domain-containing protein</fullName>
    </submittedName>
</protein>
<evidence type="ECO:0000259" key="1">
    <source>
        <dbReference type="PROSITE" id="PS50883"/>
    </source>
</evidence>
<comment type="caution">
    <text evidence="2">The sequence shown here is derived from an EMBL/GenBank/DDBJ whole genome shotgun (WGS) entry which is preliminary data.</text>
</comment>
<name>A0A844XCT2_9SPHN</name>
<dbReference type="AlphaFoldDB" id="A0A844XCT2"/>
<gene>
    <name evidence="2" type="ORF">GRF63_10530</name>
</gene>
<dbReference type="PROSITE" id="PS50883">
    <property type="entry name" value="EAL"/>
    <property type="match status" value="1"/>
</dbReference>
<evidence type="ECO:0000313" key="3">
    <source>
        <dbReference type="Proteomes" id="UP000461409"/>
    </source>
</evidence>
<dbReference type="PANTHER" id="PTHR33121:SF15">
    <property type="entry name" value="BLUE LIGHT- AND TEMPERATURE-REGULATED ANTIREPRESSOR BLUF"/>
    <property type="match status" value="1"/>
</dbReference>
<keyword evidence="3" id="KW-1185">Reference proteome</keyword>
<dbReference type="SUPFAM" id="SSF141868">
    <property type="entry name" value="EAL domain-like"/>
    <property type="match status" value="1"/>
</dbReference>
<reference evidence="2 3" key="1">
    <citation type="submission" date="2019-12" db="EMBL/GenBank/DDBJ databases">
        <authorList>
            <person name="Lee S.D."/>
        </authorList>
    </citation>
    <scope>NUCLEOTIDE SEQUENCE [LARGE SCALE GENOMIC DNA]</scope>
    <source>
        <strain evidence="2 3">GH3-10</strain>
    </source>
</reference>
<dbReference type="CDD" id="cd01948">
    <property type="entry name" value="EAL"/>
    <property type="match status" value="1"/>
</dbReference>